<dbReference type="InterPro" id="IPR011738">
    <property type="entry name" value="Phage_CHP"/>
</dbReference>
<dbReference type="NCBIfam" id="TIGR02215">
    <property type="entry name" value="phage_chp_gp8"/>
    <property type="match status" value="1"/>
</dbReference>
<feature type="compositionally biased region" description="Basic and acidic residues" evidence="1">
    <location>
        <begin position="1"/>
        <end position="16"/>
    </location>
</feature>
<sequence length="244" mass="26127">MRLARPDRVECSERKARGLPAPLPVPSPARQCREAGRDGCVLRAGLRLPLPERRGRDHPPPAERICPMMSVERIALSTVLPLSSETLAEHVRVGDAEQIAEAERLAFVAASEVEQLAGLALLTQTIRLMLDGWPGGWLHLPIAPLPSDGTVAVTVGGEPVSPRAVVPGRRPALLLDALRPEGVVLIEYEAGYGTTAESVPADLRHAVADQAAALFDARGVSDAKTISLSPHLSRIVARYKRLAV</sequence>
<reference evidence="2 3" key="1">
    <citation type="submission" date="2019-06" db="EMBL/GenBank/DDBJ databases">
        <title>Genome sequence of Rhodobacteraceae bacterium D4M1.</title>
        <authorList>
            <person name="Cao J."/>
        </authorList>
    </citation>
    <scope>NUCLEOTIDE SEQUENCE [LARGE SCALE GENOMIC DNA]</scope>
    <source>
        <strain evidence="2 3">D4M1</strain>
    </source>
</reference>
<evidence type="ECO:0008006" key="4">
    <source>
        <dbReference type="Google" id="ProtNLM"/>
    </source>
</evidence>
<proteinExistence type="predicted"/>
<feature type="region of interest" description="Disordered" evidence="1">
    <location>
        <begin position="1"/>
        <end position="30"/>
    </location>
</feature>
<evidence type="ECO:0000313" key="3">
    <source>
        <dbReference type="Proteomes" id="UP000305888"/>
    </source>
</evidence>
<protein>
    <recommendedName>
        <fullName evidence="4">Phage gp6-like head-tail connector protein</fullName>
    </recommendedName>
</protein>
<dbReference type="Proteomes" id="UP000305888">
    <property type="component" value="Chromosome"/>
</dbReference>
<dbReference type="AlphaFoldDB" id="A0A5B8FWP6"/>
<dbReference type="KEGG" id="ppru:FDP22_00830"/>
<keyword evidence="3" id="KW-1185">Reference proteome</keyword>
<evidence type="ECO:0000256" key="1">
    <source>
        <dbReference type="SAM" id="MobiDB-lite"/>
    </source>
</evidence>
<gene>
    <name evidence="2" type="ORF">FDP22_00830</name>
</gene>
<organism evidence="2 3">
    <name type="scientific">Paroceanicella profunda</name>
    <dbReference type="NCBI Taxonomy" id="2579971"/>
    <lineage>
        <taxon>Bacteria</taxon>
        <taxon>Pseudomonadati</taxon>
        <taxon>Pseudomonadota</taxon>
        <taxon>Alphaproteobacteria</taxon>
        <taxon>Rhodobacterales</taxon>
        <taxon>Paracoccaceae</taxon>
        <taxon>Paroceanicella</taxon>
    </lineage>
</organism>
<evidence type="ECO:0000313" key="2">
    <source>
        <dbReference type="EMBL" id="QDL90463.1"/>
    </source>
</evidence>
<accession>A0A5B8FWP6</accession>
<dbReference type="OrthoDB" id="7728228at2"/>
<dbReference type="EMBL" id="CP040818">
    <property type="protein sequence ID" value="QDL90463.1"/>
    <property type="molecule type" value="Genomic_DNA"/>
</dbReference>
<name>A0A5B8FWP6_9RHOB</name>